<keyword evidence="2 3" id="KW-0802">TPR repeat</keyword>
<name>A0A418WFI7_9PROT</name>
<dbReference type="PANTHER" id="PTHR44943:SF4">
    <property type="entry name" value="TPR REPEAT-CONTAINING PROTEIN MJ0798"/>
    <property type="match status" value="1"/>
</dbReference>
<dbReference type="InterPro" id="IPR051685">
    <property type="entry name" value="Ycf3/AcsC/BcsC/TPR_MFPF"/>
</dbReference>
<proteinExistence type="predicted"/>
<dbReference type="RefSeq" id="WP_119779503.1">
    <property type="nucleotide sequence ID" value="NZ_QYUK01000011.1"/>
</dbReference>
<dbReference type="Pfam" id="PF14559">
    <property type="entry name" value="TPR_19"/>
    <property type="match status" value="1"/>
</dbReference>
<comment type="caution">
    <text evidence="4">The sequence shown here is derived from an EMBL/GenBank/DDBJ whole genome shotgun (WGS) entry which is preliminary data.</text>
</comment>
<protein>
    <submittedName>
        <fullName evidence="4">Uncharacterized protein</fullName>
    </submittedName>
</protein>
<reference evidence="4 5" key="1">
    <citation type="submission" date="2018-09" db="EMBL/GenBank/DDBJ databases">
        <authorList>
            <person name="Zhu H."/>
        </authorList>
    </citation>
    <scope>NUCLEOTIDE SEQUENCE [LARGE SCALE GENOMIC DNA]</scope>
    <source>
        <strain evidence="4 5">K1W22B-8</strain>
    </source>
</reference>
<organism evidence="4 5">
    <name type="scientific">Oleomonas cavernae</name>
    <dbReference type="NCBI Taxonomy" id="2320859"/>
    <lineage>
        <taxon>Bacteria</taxon>
        <taxon>Pseudomonadati</taxon>
        <taxon>Pseudomonadota</taxon>
        <taxon>Alphaproteobacteria</taxon>
        <taxon>Acetobacterales</taxon>
        <taxon>Acetobacteraceae</taxon>
        <taxon>Oleomonas</taxon>
    </lineage>
</organism>
<dbReference type="Pfam" id="PF13432">
    <property type="entry name" value="TPR_16"/>
    <property type="match status" value="1"/>
</dbReference>
<dbReference type="Gene3D" id="1.25.40.10">
    <property type="entry name" value="Tetratricopeptide repeat domain"/>
    <property type="match status" value="1"/>
</dbReference>
<evidence type="ECO:0000313" key="5">
    <source>
        <dbReference type="Proteomes" id="UP000284605"/>
    </source>
</evidence>
<dbReference type="OrthoDB" id="7270276at2"/>
<dbReference type="AlphaFoldDB" id="A0A418WFI7"/>
<evidence type="ECO:0000256" key="2">
    <source>
        <dbReference type="ARBA" id="ARBA00022803"/>
    </source>
</evidence>
<dbReference type="InterPro" id="IPR019734">
    <property type="entry name" value="TPR_rpt"/>
</dbReference>
<dbReference type="Proteomes" id="UP000284605">
    <property type="component" value="Unassembled WGS sequence"/>
</dbReference>
<evidence type="ECO:0000313" key="4">
    <source>
        <dbReference type="EMBL" id="RJF88740.1"/>
    </source>
</evidence>
<gene>
    <name evidence="4" type="ORF">D3874_18550</name>
</gene>
<dbReference type="PANTHER" id="PTHR44943">
    <property type="entry name" value="CELLULOSE SYNTHASE OPERON PROTEIN C"/>
    <property type="match status" value="1"/>
</dbReference>
<dbReference type="PROSITE" id="PS50005">
    <property type="entry name" value="TPR"/>
    <property type="match status" value="1"/>
</dbReference>
<accession>A0A418WFI7</accession>
<dbReference type="EMBL" id="QYUK01000011">
    <property type="protein sequence ID" value="RJF88740.1"/>
    <property type="molecule type" value="Genomic_DNA"/>
</dbReference>
<dbReference type="SUPFAM" id="SSF48452">
    <property type="entry name" value="TPR-like"/>
    <property type="match status" value="1"/>
</dbReference>
<dbReference type="InterPro" id="IPR011990">
    <property type="entry name" value="TPR-like_helical_dom_sf"/>
</dbReference>
<keyword evidence="5" id="KW-1185">Reference proteome</keyword>
<evidence type="ECO:0000256" key="1">
    <source>
        <dbReference type="ARBA" id="ARBA00022737"/>
    </source>
</evidence>
<evidence type="ECO:0000256" key="3">
    <source>
        <dbReference type="PROSITE-ProRule" id="PRU00339"/>
    </source>
</evidence>
<sequence length="234" mass="25239">MVDTAIMPRNAGHPSRRRRALAGLCAALALAACQTPPAVPRTASGEQTMPPTRQEDQVFLALIRGMNDKGQSQAALAFLDDYLGRNPNDIEGLTLRGDALLRTGQIDAAEAVYVDLDKRRVQPAAAFGLGQVRAKVNDWAGASAQFARAAQAAPTDTRILNNYGFALLKLQQYPKAYDVLARATQLSPDSQQIKTNFVIAALNSGHEREAQAVIAAMPAAERDKTLSFARSWKP</sequence>
<keyword evidence="1" id="KW-0677">Repeat</keyword>
<feature type="repeat" description="TPR" evidence="3">
    <location>
        <begin position="157"/>
        <end position="190"/>
    </location>
</feature>